<dbReference type="EMBL" id="JBHSNO010000005">
    <property type="protein sequence ID" value="MFC5589038.1"/>
    <property type="molecule type" value="Genomic_DNA"/>
</dbReference>
<dbReference type="Proteomes" id="UP001596109">
    <property type="component" value="Unassembled WGS sequence"/>
</dbReference>
<evidence type="ECO:0000313" key="1">
    <source>
        <dbReference type="EMBL" id="MFC5589038.1"/>
    </source>
</evidence>
<reference evidence="2" key="1">
    <citation type="journal article" date="2019" name="Int. J. Syst. Evol. Microbiol.">
        <title>The Global Catalogue of Microorganisms (GCM) 10K type strain sequencing project: providing services to taxonomists for standard genome sequencing and annotation.</title>
        <authorList>
            <consortium name="The Broad Institute Genomics Platform"/>
            <consortium name="The Broad Institute Genome Sequencing Center for Infectious Disease"/>
            <person name="Wu L."/>
            <person name="Ma J."/>
        </authorList>
    </citation>
    <scope>NUCLEOTIDE SEQUENCE [LARGE SCALE GENOMIC DNA]</scope>
    <source>
        <strain evidence="2">CGMCC 4.1434</strain>
    </source>
</reference>
<comment type="caution">
    <text evidence="1">The sequence shown here is derived from an EMBL/GenBank/DDBJ whole genome shotgun (WGS) entry which is preliminary data.</text>
</comment>
<gene>
    <name evidence="1" type="ORF">ACFPRA_09075</name>
</gene>
<proteinExistence type="predicted"/>
<organism evidence="1 2">
    <name type="scientific">Sporosarcina soli</name>
    <dbReference type="NCBI Taxonomy" id="334736"/>
    <lineage>
        <taxon>Bacteria</taxon>
        <taxon>Bacillati</taxon>
        <taxon>Bacillota</taxon>
        <taxon>Bacilli</taxon>
        <taxon>Bacillales</taxon>
        <taxon>Caryophanaceae</taxon>
        <taxon>Sporosarcina</taxon>
    </lineage>
</organism>
<accession>A0ABW0TJ85</accession>
<dbReference type="RefSeq" id="WP_381433029.1">
    <property type="nucleotide sequence ID" value="NZ_JBHSNO010000005.1"/>
</dbReference>
<sequence>MAIQDNIYLVDEVKTIELKIYKDSISKENAMIIDVKDLITSVSVEWINKTGTSFFNTPPFYFLSIYHRLESYHIHYP</sequence>
<evidence type="ECO:0000313" key="2">
    <source>
        <dbReference type="Proteomes" id="UP001596109"/>
    </source>
</evidence>
<protein>
    <submittedName>
        <fullName evidence="1">Uncharacterized protein</fullName>
    </submittedName>
</protein>
<name>A0ABW0TJ85_9BACL</name>
<keyword evidence="2" id="KW-1185">Reference proteome</keyword>